<sequence>MTLIRLGDITEHGGEVITASSTMTFDDRPVARMGDEVFCPRHPGIRPNLIVEGDESMMDDGLPVAHHGHRATCGCRLISSPS</sequence>
<accession>A0ABW9BV66</accession>
<dbReference type="EMBL" id="JAQQDH010000001">
    <property type="protein sequence ID" value="MFM0442550.1"/>
    <property type="molecule type" value="Genomic_DNA"/>
</dbReference>
<keyword evidence="2" id="KW-1185">Reference proteome</keyword>
<name>A0ABW9BV66_9BURK</name>
<dbReference type="Proteomes" id="UP001629288">
    <property type="component" value="Unassembled WGS sequence"/>
</dbReference>
<dbReference type="RefSeq" id="WP_408127452.1">
    <property type="nucleotide sequence ID" value="NZ_JAQQDH010000001.1"/>
</dbReference>
<organism evidence="1 2">
    <name type="scientific">Paraburkholderia strydomiana</name>
    <dbReference type="NCBI Taxonomy" id="1245417"/>
    <lineage>
        <taxon>Bacteria</taxon>
        <taxon>Pseudomonadati</taxon>
        <taxon>Pseudomonadota</taxon>
        <taxon>Betaproteobacteria</taxon>
        <taxon>Burkholderiales</taxon>
        <taxon>Burkholderiaceae</taxon>
        <taxon>Paraburkholderia</taxon>
    </lineage>
</organism>
<dbReference type="Gene3D" id="2.60.200.60">
    <property type="match status" value="1"/>
</dbReference>
<reference evidence="1 2" key="1">
    <citation type="journal article" date="2024" name="Chem. Sci.">
        <title>Discovery of megapolipeptins by genome mining of a Burkholderiales bacteria collection.</title>
        <authorList>
            <person name="Paulo B.S."/>
            <person name="Recchia M.J.J."/>
            <person name="Lee S."/>
            <person name="Fergusson C.H."/>
            <person name="Romanowski S.B."/>
            <person name="Hernandez A."/>
            <person name="Krull N."/>
            <person name="Liu D.Y."/>
            <person name="Cavanagh H."/>
            <person name="Bos A."/>
            <person name="Gray C.A."/>
            <person name="Murphy B.T."/>
            <person name="Linington R.G."/>
            <person name="Eustaquio A.S."/>
        </authorList>
    </citation>
    <scope>NUCLEOTIDE SEQUENCE [LARGE SCALE GENOMIC DNA]</scope>
    <source>
        <strain evidence="1 2">RL17-379-BIB-C</strain>
    </source>
</reference>
<proteinExistence type="predicted"/>
<dbReference type="InterPro" id="IPR008727">
    <property type="entry name" value="PAAR_motif"/>
</dbReference>
<protein>
    <submittedName>
        <fullName evidence="1">PAAR domain-containing protein</fullName>
    </submittedName>
</protein>
<gene>
    <name evidence="1" type="ORF">PQR00_03040</name>
</gene>
<comment type="caution">
    <text evidence="1">The sequence shown here is derived from an EMBL/GenBank/DDBJ whole genome shotgun (WGS) entry which is preliminary data.</text>
</comment>
<dbReference type="CDD" id="cd14744">
    <property type="entry name" value="PAAR_CT_2"/>
    <property type="match status" value="1"/>
</dbReference>
<evidence type="ECO:0000313" key="1">
    <source>
        <dbReference type="EMBL" id="MFM0442550.1"/>
    </source>
</evidence>
<evidence type="ECO:0000313" key="2">
    <source>
        <dbReference type="Proteomes" id="UP001629288"/>
    </source>
</evidence>
<dbReference type="Pfam" id="PF05488">
    <property type="entry name" value="PAAR_motif"/>
    <property type="match status" value="1"/>
</dbReference>